<keyword evidence="1" id="KW-0812">Transmembrane</keyword>
<evidence type="ECO:0000313" key="2">
    <source>
        <dbReference type="EMBL" id="PIQ88960.1"/>
    </source>
</evidence>
<dbReference type="AlphaFoldDB" id="A0A2H0LX13"/>
<organism evidence="2 3">
    <name type="scientific">Candidatus Ghiorseimicrobium undicola</name>
    <dbReference type="NCBI Taxonomy" id="1974746"/>
    <lineage>
        <taxon>Bacteria</taxon>
        <taxon>Pseudomonadati</taxon>
        <taxon>Candidatus Omnitrophota</taxon>
        <taxon>Candidatus Ghiorseimicrobium</taxon>
    </lineage>
</organism>
<feature type="transmembrane region" description="Helical" evidence="1">
    <location>
        <begin position="12"/>
        <end position="34"/>
    </location>
</feature>
<keyword evidence="1" id="KW-0472">Membrane</keyword>
<proteinExistence type="predicted"/>
<keyword evidence="1" id="KW-1133">Transmembrane helix</keyword>
<dbReference type="EMBL" id="PCWA01000081">
    <property type="protein sequence ID" value="PIQ88960.1"/>
    <property type="molecule type" value="Genomic_DNA"/>
</dbReference>
<dbReference type="Proteomes" id="UP000229641">
    <property type="component" value="Unassembled WGS sequence"/>
</dbReference>
<gene>
    <name evidence="2" type="ORF">COV72_05650</name>
</gene>
<comment type="caution">
    <text evidence="2">The sequence shown here is derived from an EMBL/GenBank/DDBJ whole genome shotgun (WGS) entry which is preliminary data.</text>
</comment>
<evidence type="ECO:0000313" key="3">
    <source>
        <dbReference type="Proteomes" id="UP000229641"/>
    </source>
</evidence>
<protein>
    <submittedName>
        <fullName evidence="2">Uncharacterized protein</fullName>
    </submittedName>
</protein>
<accession>A0A2H0LX13</accession>
<evidence type="ECO:0000256" key="1">
    <source>
        <dbReference type="SAM" id="Phobius"/>
    </source>
</evidence>
<reference evidence="2 3" key="1">
    <citation type="submission" date="2017-09" db="EMBL/GenBank/DDBJ databases">
        <title>Depth-based differentiation of microbial function through sediment-hosted aquifers and enrichment of novel symbionts in the deep terrestrial subsurface.</title>
        <authorList>
            <person name="Probst A.J."/>
            <person name="Ladd B."/>
            <person name="Jarett J.K."/>
            <person name="Geller-Mcgrath D.E."/>
            <person name="Sieber C.M."/>
            <person name="Emerson J.B."/>
            <person name="Anantharaman K."/>
            <person name="Thomas B.C."/>
            <person name="Malmstrom R."/>
            <person name="Stieglmeier M."/>
            <person name="Klingl A."/>
            <person name="Woyke T."/>
            <person name="Ryan C.M."/>
            <person name="Banfield J.F."/>
        </authorList>
    </citation>
    <scope>NUCLEOTIDE SEQUENCE [LARGE SCALE GENOMIC DNA]</scope>
    <source>
        <strain evidence="2">CG11_big_fil_rev_8_21_14_0_20_42_13</strain>
    </source>
</reference>
<sequence>MNLSTLQAFQIWCNIFMLSGVIITAAAGFGNFYFGKKITEQKDQKVIEEKKELNIKIESLLKGGDELKLELQPFKDIAKERFPNEDIRNALNRLSEELHNINKQTEKTVFEIKNFSKNNMPSGECETKIQLMTRGENVIPLFSIAVKTQNEAIIKTFEVHGPTIPKMSYDQATKDLTGMRKEFRIMPPGDVTVTIITDKDPGNLDVYIDPLLSQ</sequence>
<name>A0A2H0LX13_9BACT</name>